<dbReference type="EMBL" id="JAFICZ010000001">
    <property type="protein sequence ID" value="MBP1294235.1"/>
    <property type="molecule type" value="Genomic_DNA"/>
</dbReference>
<dbReference type="Pfam" id="PF04120">
    <property type="entry name" value="Iron_permease"/>
    <property type="match status" value="1"/>
</dbReference>
<proteinExistence type="predicted"/>
<protein>
    <submittedName>
        <fullName evidence="1">Low affinity Fe/Cu permease</fullName>
    </submittedName>
</protein>
<accession>A0A8I1Y6N6</accession>
<comment type="caution">
    <text evidence="1">The sequence shown here is derived from an EMBL/GenBank/DDBJ whole genome shotgun (WGS) entry which is preliminary data.</text>
</comment>
<gene>
    <name evidence="1" type="ORF">JOH49_003988</name>
</gene>
<dbReference type="Proteomes" id="UP000673383">
    <property type="component" value="Unassembled WGS sequence"/>
</dbReference>
<name>A0A8I1Y6N6_BRAEL</name>
<organism evidence="1 2">
    <name type="scientific">Bradyrhizobium elkanii</name>
    <dbReference type="NCBI Taxonomy" id="29448"/>
    <lineage>
        <taxon>Bacteria</taxon>
        <taxon>Pseudomonadati</taxon>
        <taxon>Pseudomonadota</taxon>
        <taxon>Alphaproteobacteria</taxon>
        <taxon>Hyphomicrobiales</taxon>
        <taxon>Nitrobacteraceae</taxon>
        <taxon>Bradyrhizobium</taxon>
    </lineage>
</organism>
<evidence type="ECO:0000313" key="2">
    <source>
        <dbReference type="Proteomes" id="UP000673383"/>
    </source>
</evidence>
<dbReference type="AlphaFoldDB" id="A0A8I1Y6N6"/>
<sequence>MTLLIQRSEHRDTQAIHAKLDELLRAVGNADDDLMDVDKKDAEEVERERAHVQAS</sequence>
<evidence type="ECO:0000313" key="1">
    <source>
        <dbReference type="EMBL" id="MBP1294235.1"/>
    </source>
</evidence>
<dbReference type="GO" id="GO:0055085">
    <property type="term" value="P:transmembrane transport"/>
    <property type="evidence" value="ECO:0007669"/>
    <property type="project" value="InterPro"/>
</dbReference>
<dbReference type="InterPro" id="IPR007251">
    <property type="entry name" value="Iron_permease_Fet4"/>
</dbReference>
<reference evidence="1" key="1">
    <citation type="submission" date="2021-02" db="EMBL/GenBank/DDBJ databases">
        <title>Genomic Encyclopedia of Type Strains, Phase IV (KMG-V): Genome sequencing to study the core and pangenomes of soil and plant-associated prokaryotes.</title>
        <authorList>
            <person name="Whitman W."/>
        </authorList>
    </citation>
    <scope>NUCLEOTIDE SEQUENCE</scope>
    <source>
        <strain evidence="1">USDA 406</strain>
    </source>
</reference>